<keyword evidence="5 6" id="KW-0411">Iron-sulfur</keyword>
<dbReference type="InterPro" id="IPR034457">
    <property type="entry name" value="Organic_radical-activating"/>
</dbReference>
<dbReference type="InterPro" id="IPR013785">
    <property type="entry name" value="Aldolase_TIM"/>
</dbReference>
<evidence type="ECO:0000256" key="3">
    <source>
        <dbReference type="ARBA" id="ARBA00022723"/>
    </source>
</evidence>
<dbReference type="Pfam" id="PF04055">
    <property type="entry name" value="Radical_SAM"/>
    <property type="match status" value="1"/>
</dbReference>
<evidence type="ECO:0000313" key="9">
    <source>
        <dbReference type="Proteomes" id="UP000622687"/>
    </source>
</evidence>
<dbReference type="InterPro" id="IPR007197">
    <property type="entry name" value="rSAM"/>
</dbReference>
<dbReference type="InterPro" id="IPR006638">
    <property type="entry name" value="Elp3/MiaA/NifB-like_rSAM"/>
</dbReference>
<dbReference type="SUPFAM" id="SSF102114">
    <property type="entry name" value="Radical SAM enzymes"/>
    <property type="match status" value="1"/>
</dbReference>
<keyword evidence="4 6" id="KW-0408">Iron</keyword>
<dbReference type="RefSeq" id="WP_211140825.1">
    <property type="nucleotide sequence ID" value="NZ_JAEEGB010000003.1"/>
</dbReference>
<evidence type="ECO:0000256" key="1">
    <source>
        <dbReference type="ARBA" id="ARBA00022485"/>
    </source>
</evidence>
<dbReference type="NCBIfam" id="TIGR04337">
    <property type="entry name" value="AmmeMemoSam_rS"/>
    <property type="match status" value="1"/>
</dbReference>
<dbReference type="GO" id="GO:0051539">
    <property type="term" value="F:4 iron, 4 sulfur cluster binding"/>
    <property type="evidence" value="ECO:0007669"/>
    <property type="project" value="UniProtKB-KW"/>
</dbReference>
<feature type="binding site" evidence="6">
    <location>
        <position position="90"/>
    </location>
    <ligand>
        <name>[4Fe-4S] cluster</name>
        <dbReference type="ChEBI" id="CHEBI:49883"/>
        <note>4Fe-4S-S-AdoMet</note>
    </ligand>
</feature>
<gene>
    <name evidence="8" type="primary">amrS</name>
    <name evidence="8" type="ORF">I6U51_01405</name>
</gene>
<organism evidence="8 9">
    <name type="scientific">Clostridium aciditolerans</name>
    <dbReference type="NCBI Taxonomy" id="339861"/>
    <lineage>
        <taxon>Bacteria</taxon>
        <taxon>Bacillati</taxon>
        <taxon>Bacillota</taxon>
        <taxon>Clostridia</taxon>
        <taxon>Eubacteriales</taxon>
        <taxon>Clostridiaceae</taxon>
        <taxon>Clostridium</taxon>
    </lineage>
</organism>
<name>A0A934HXI9_9CLOT</name>
<dbReference type="GO" id="GO:0046872">
    <property type="term" value="F:metal ion binding"/>
    <property type="evidence" value="ECO:0007669"/>
    <property type="project" value="UniProtKB-KW"/>
</dbReference>
<dbReference type="InterPro" id="IPR016431">
    <property type="entry name" value="Pyrv-formate_lyase-activ_prd"/>
</dbReference>
<comment type="cofactor">
    <cofactor evidence="6">
        <name>[4Fe-4S] cluster</name>
        <dbReference type="ChEBI" id="CHEBI:49883"/>
    </cofactor>
    <text evidence="6">Binds 1 [4Fe-4S] cluster. The cluster is coordinated with 3 cysteines and an exchangeable S-adenosyl-L-methionine.</text>
</comment>
<proteinExistence type="predicted"/>
<keyword evidence="1" id="KW-0004">4Fe-4S</keyword>
<evidence type="ECO:0000256" key="5">
    <source>
        <dbReference type="ARBA" id="ARBA00023014"/>
    </source>
</evidence>
<comment type="caution">
    <text evidence="8">The sequence shown here is derived from an EMBL/GenBank/DDBJ whole genome shotgun (WGS) entry which is preliminary data.</text>
</comment>
<evidence type="ECO:0000259" key="7">
    <source>
        <dbReference type="PROSITE" id="PS51918"/>
    </source>
</evidence>
<evidence type="ECO:0000256" key="4">
    <source>
        <dbReference type="ARBA" id="ARBA00023004"/>
    </source>
</evidence>
<dbReference type="PROSITE" id="PS51918">
    <property type="entry name" value="RADICAL_SAM"/>
    <property type="match status" value="1"/>
</dbReference>
<feature type="domain" description="Radical SAM core" evidence="7">
    <location>
        <begin position="68"/>
        <end position="287"/>
    </location>
</feature>
<keyword evidence="2 6" id="KW-0949">S-adenosyl-L-methionine</keyword>
<feature type="binding site" evidence="6">
    <location>
        <position position="83"/>
    </location>
    <ligand>
        <name>[4Fe-4S] cluster</name>
        <dbReference type="ChEBI" id="CHEBI:49883"/>
        <note>4Fe-4S-S-AdoMet</note>
    </ligand>
</feature>
<dbReference type="SMART" id="SM00729">
    <property type="entry name" value="Elp3"/>
    <property type="match status" value="1"/>
</dbReference>
<protein>
    <submittedName>
        <fullName evidence="8">AmmeMemoRadiSam system radical SAM enzyme</fullName>
    </submittedName>
</protein>
<accession>A0A934HXI9</accession>
<dbReference type="SFLD" id="SFLDS00029">
    <property type="entry name" value="Radical_SAM"/>
    <property type="match status" value="1"/>
</dbReference>
<dbReference type="Gene3D" id="3.20.20.70">
    <property type="entry name" value="Aldolase class I"/>
    <property type="match status" value="1"/>
</dbReference>
<reference evidence="8" key="1">
    <citation type="submission" date="2020-12" db="EMBL/GenBank/DDBJ databases">
        <title>Clostridium thailandense sp. nov., a novel acetogenic bacterium isolated from peat land soil in Thailand.</title>
        <authorList>
            <person name="Chaikitkaew S."/>
            <person name="Birkeland N.K."/>
        </authorList>
    </citation>
    <scope>NUCLEOTIDE SEQUENCE</scope>
    <source>
        <strain evidence="8">DSM 17425</strain>
    </source>
</reference>
<dbReference type="GO" id="GO:0003824">
    <property type="term" value="F:catalytic activity"/>
    <property type="evidence" value="ECO:0007669"/>
    <property type="project" value="InterPro"/>
</dbReference>
<dbReference type="AlphaFoldDB" id="A0A934HXI9"/>
<evidence type="ECO:0000256" key="2">
    <source>
        <dbReference type="ARBA" id="ARBA00022691"/>
    </source>
</evidence>
<dbReference type="PIRSF" id="PIRSF004869">
    <property type="entry name" value="PflX_prd"/>
    <property type="match status" value="1"/>
</dbReference>
<evidence type="ECO:0000256" key="6">
    <source>
        <dbReference type="PIRSR" id="PIRSR004869-50"/>
    </source>
</evidence>
<feature type="binding site" evidence="6">
    <location>
        <position position="87"/>
    </location>
    <ligand>
        <name>[4Fe-4S] cluster</name>
        <dbReference type="ChEBI" id="CHEBI:49883"/>
        <note>4Fe-4S-S-AdoMet</note>
    </ligand>
</feature>
<sequence length="327" mass="37125">MKKEGLFYTVDKDGKILCELCPQRCHIKEGGIGFCGARKVEDGVLYTLNYGNISSASMDPIEKKPLYHFRPGKFILSVGSFGCNFRCGFCQNYSISQTQPNTQYLTPEELIDLALKQENNTGIAFTYNEPSIWYEYIKDVCEKAKDKNIDFVLVSNGYISEEPLESLLPHISAANIDLKAFDNKFYKGVCGGDVKIVMRNIEKMHNKCHLEITTLLIEGYNDSEDDVSKLCKWIADLNPNIPLHLSRYFPSYKFDAPATSLERMSLCRDIAKQYLNYVYVGNVQDADKNTYCPKCGELLIKRTLFDTEVLLNNKNCPVCGHDINISL</sequence>
<dbReference type="InterPro" id="IPR058240">
    <property type="entry name" value="rSAM_sf"/>
</dbReference>
<dbReference type="PANTHER" id="PTHR30352">
    <property type="entry name" value="PYRUVATE FORMATE-LYASE-ACTIVATING ENZYME"/>
    <property type="match status" value="1"/>
</dbReference>
<keyword evidence="3 6" id="KW-0479">Metal-binding</keyword>
<dbReference type="Proteomes" id="UP000622687">
    <property type="component" value="Unassembled WGS sequence"/>
</dbReference>
<dbReference type="InterPro" id="IPR027596">
    <property type="entry name" value="AmmeMemoSam_rS"/>
</dbReference>
<dbReference type="SFLD" id="SFLDG01101">
    <property type="entry name" value="Uncharacterised_Radical_SAM_Su"/>
    <property type="match status" value="1"/>
</dbReference>
<evidence type="ECO:0000313" key="8">
    <source>
        <dbReference type="EMBL" id="MBI6871361.1"/>
    </source>
</evidence>
<dbReference type="EMBL" id="JAEEGB010000003">
    <property type="protein sequence ID" value="MBI6871361.1"/>
    <property type="molecule type" value="Genomic_DNA"/>
</dbReference>
<dbReference type="PANTHER" id="PTHR30352:SF5">
    <property type="entry name" value="PYRUVATE FORMATE-LYASE 1-ACTIVATING ENZYME"/>
    <property type="match status" value="1"/>
</dbReference>
<dbReference type="CDD" id="cd01335">
    <property type="entry name" value="Radical_SAM"/>
    <property type="match status" value="1"/>
</dbReference>
<keyword evidence="9" id="KW-1185">Reference proteome</keyword>